<dbReference type="GO" id="GO:0008408">
    <property type="term" value="F:3'-5' exonuclease activity"/>
    <property type="evidence" value="ECO:0007669"/>
    <property type="project" value="InterPro"/>
</dbReference>
<proteinExistence type="predicted"/>
<dbReference type="SMART" id="SM00481">
    <property type="entry name" value="POLIIIAc"/>
    <property type="match status" value="1"/>
</dbReference>
<evidence type="ECO:0000256" key="8">
    <source>
        <dbReference type="ARBA" id="ARBA00023204"/>
    </source>
</evidence>
<evidence type="ECO:0000256" key="1">
    <source>
        <dbReference type="ARBA" id="ARBA00012417"/>
    </source>
</evidence>
<keyword evidence="3" id="KW-0808">Transferase</keyword>
<dbReference type="InterPro" id="IPR004805">
    <property type="entry name" value="DnaE2/DnaE/PolC"/>
</dbReference>
<dbReference type="AlphaFoldDB" id="A0A6J6JHC9"/>
<evidence type="ECO:0000256" key="4">
    <source>
        <dbReference type="ARBA" id="ARBA00022695"/>
    </source>
</evidence>
<evidence type="ECO:0000256" key="5">
    <source>
        <dbReference type="ARBA" id="ARBA00022705"/>
    </source>
</evidence>
<dbReference type="EMBL" id="CAEZVZ010000005">
    <property type="protein sequence ID" value="CAB4636236.1"/>
    <property type="molecule type" value="Genomic_DNA"/>
</dbReference>
<dbReference type="SUPFAM" id="SSF89550">
    <property type="entry name" value="PHP domain-like"/>
    <property type="match status" value="1"/>
</dbReference>
<keyword evidence="5" id="KW-0235">DNA replication</keyword>
<dbReference type="Gene3D" id="1.10.150.870">
    <property type="match status" value="1"/>
</dbReference>
<evidence type="ECO:0000256" key="7">
    <source>
        <dbReference type="ARBA" id="ARBA00022932"/>
    </source>
</evidence>
<dbReference type="InterPro" id="IPR011708">
    <property type="entry name" value="DNA_pol3_alpha_NTPase_dom"/>
</dbReference>
<dbReference type="InterPro" id="IPR004013">
    <property type="entry name" value="PHP_dom"/>
</dbReference>
<dbReference type="InterPro" id="IPR016195">
    <property type="entry name" value="Pol/histidinol_Pase-like"/>
</dbReference>
<keyword evidence="2" id="KW-0963">Cytoplasm</keyword>
<dbReference type="Pfam" id="PF14579">
    <property type="entry name" value="HHH_6"/>
    <property type="match status" value="1"/>
</dbReference>
<dbReference type="CDD" id="cd04485">
    <property type="entry name" value="DnaE_OBF"/>
    <property type="match status" value="1"/>
</dbReference>
<accession>A0A6J6JHC9</accession>
<keyword evidence="8" id="KW-0234">DNA repair</keyword>
<evidence type="ECO:0000256" key="3">
    <source>
        <dbReference type="ARBA" id="ARBA00022679"/>
    </source>
</evidence>
<dbReference type="Pfam" id="PF07733">
    <property type="entry name" value="DNA_pol3_alpha"/>
    <property type="match status" value="1"/>
</dbReference>
<keyword evidence="4" id="KW-0548">Nucleotidyltransferase</keyword>
<dbReference type="Pfam" id="PF02811">
    <property type="entry name" value="PHP"/>
    <property type="match status" value="1"/>
</dbReference>
<dbReference type="InterPro" id="IPR040982">
    <property type="entry name" value="DNA_pol3_finger"/>
</dbReference>
<dbReference type="EC" id="2.7.7.7" evidence="1"/>
<dbReference type="PANTHER" id="PTHR32294">
    <property type="entry name" value="DNA POLYMERASE III SUBUNIT ALPHA"/>
    <property type="match status" value="1"/>
</dbReference>
<sequence>MSFIHLRVASAFSMKYGTTQPHDLVARAREQGAPALALTDRATLSGAIRFTKACVAHGIAPIIGINLPIDLTLDKKSVDKKLPEQRVTVLAHGDGGWAHLVRFLTGLHMNKSDGDTRITIELLEKFSAHSTQLHLLHGPQSPMSYALAAHRPEQALDLFNKTREFFGDHAIECVSHLIAGNGPGSTAHAGRSLAFARDHDIDAVISNAVRMRDASDGPIADLLDCARQLVPLDQRHIERRNAQAYLKNSEEMTQVATEIARAAGESTPRALLKSTRTWAERALLSPSRDIGLGGIHLPEPHIVGATSQSTMRTLLRSRVEAGIHWRYSASADVKAARLRLDDELATVASLGYESYFLTVADIAQMARDKGIRVAARGSGAGSLICHLLGISGVDPMRHGLLMERFCSPLRAALPDIDIDVESDRRLEIYEMVFNRYGSPSLTEPGVVSRAATVAMFDTYRARHAIRDTGAALGLPAAEIDLLAKAMPHVRARNIQAVLQSLPELKTLNTSAPLMAMTIALAEELDGLPRHLAMHPCAVVLSDGGLLDRVPLHINASGFPMVELDKDDVEDIGLLKLDILGVRMQSTIAYTLNEIEKSQDKKIDIDAIPLDDEQTFELIQSTRTLGIFQIESPGQRELVGKLNPRTFNDLIIDISLFRPGPVKSDMIAPFLNSRHGFTAADVIHPDLAPILQETEGVVVFHEQVISMISVMTGISLASADEKRRSLGDKASQQEVCDWFFPAATQKGYPLDIVTKVWEILRAFASFGFCKAHAAAFALPTYQSAWLKTHYPAEFIAGVLTHDPGMYPKRLILDEARQMGILLAPLDVNKSDATYRVEEDENGQAIRIALSSISGISQQEVDSIVAARPYLDIADFIARSGASTPITESLILTGGFDELHAIGKGEINHRDLLLHLNDIEKSHSAKSGKKGIGGAQMTFGFTPPALISSGLPDITTNERVRHEVQRLGMDITHHMLEFYAPFLNAIGAVRSCDLLAQRSGAEVLVAGVKVALQTPPIRSGRRVIFLTLDDGYGCSDCTFFSDVQSSSAGLLYSTSLILVRGVTRRTGDRGISIRATGAWDLRDAYEKWQLNKGSKVAI</sequence>
<evidence type="ECO:0000259" key="10">
    <source>
        <dbReference type="SMART" id="SM00481"/>
    </source>
</evidence>
<evidence type="ECO:0000256" key="2">
    <source>
        <dbReference type="ARBA" id="ARBA00022490"/>
    </source>
</evidence>
<gene>
    <name evidence="11" type="ORF">UFOPK2162_00078</name>
</gene>
<dbReference type="PANTHER" id="PTHR32294:SF4">
    <property type="entry name" value="ERROR-PRONE DNA POLYMERASE"/>
    <property type="match status" value="1"/>
</dbReference>
<evidence type="ECO:0000313" key="11">
    <source>
        <dbReference type="EMBL" id="CAB4636236.1"/>
    </source>
</evidence>
<dbReference type="GO" id="GO:0006260">
    <property type="term" value="P:DNA replication"/>
    <property type="evidence" value="ECO:0007669"/>
    <property type="project" value="UniProtKB-KW"/>
</dbReference>
<evidence type="ECO:0000256" key="9">
    <source>
        <dbReference type="ARBA" id="ARBA00049244"/>
    </source>
</evidence>
<dbReference type="Gene3D" id="3.20.20.140">
    <property type="entry name" value="Metal-dependent hydrolases"/>
    <property type="match status" value="1"/>
</dbReference>
<dbReference type="Gene3D" id="1.10.10.1600">
    <property type="entry name" value="Bacterial DNA polymerase III alpha subunit, thumb domain"/>
    <property type="match status" value="1"/>
</dbReference>
<protein>
    <recommendedName>
        <fullName evidence="1">DNA-directed DNA polymerase</fullName>
        <ecNumber evidence="1">2.7.7.7</ecNumber>
    </recommendedName>
</protein>
<comment type="catalytic activity">
    <reaction evidence="9">
        <text>DNA(n) + a 2'-deoxyribonucleoside 5'-triphosphate = DNA(n+1) + diphosphate</text>
        <dbReference type="Rhea" id="RHEA:22508"/>
        <dbReference type="Rhea" id="RHEA-COMP:17339"/>
        <dbReference type="Rhea" id="RHEA-COMP:17340"/>
        <dbReference type="ChEBI" id="CHEBI:33019"/>
        <dbReference type="ChEBI" id="CHEBI:61560"/>
        <dbReference type="ChEBI" id="CHEBI:173112"/>
        <dbReference type="EC" id="2.7.7.7"/>
    </reaction>
</comment>
<dbReference type="InterPro" id="IPR041931">
    <property type="entry name" value="DNA_pol3_alpha_thumb_dom"/>
</dbReference>
<evidence type="ECO:0000256" key="6">
    <source>
        <dbReference type="ARBA" id="ARBA00022763"/>
    </source>
</evidence>
<dbReference type="Pfam" id="PF17657">
    <property type="entry name" value="DNA_pol3_finger"/>
    <property type="match status" value="1"/>
</dbReference>
<dbReference type="InterPro" id="IPR003141">
    <property type="entry name" value="Pol/His_phosphatase_N"/>
</dbReference>
<dbReference type="GO" id="GO:0006281">
    <property type="term" value="P:DNA repair"/>
    <property type="evidence" value="ECO:0007669"/>
    <property type="project" value="UniProtKB-KW"/>
</dbReference>
<name>A0A6J6JHC9_9ZZZZ</name>
<keyword evidence="7" id="KW-0239">DNA-directed DNA polymerase</keyword>
<organism evidence="11">
    <name type="scientific">freshwater metagenome</name>
    <dbReference type="NCBI Taxonomy" id="449393"/>
    <lineage>
        <taxon>unclassified sequences</taxon>
        <taxon>metagenomes</taxon>
        <taxon>ecological metagenomes</taxon>
    </lineage>
</organism>
<dbReference type="InterPro" id="IPR029460">
    <property type="entry name" value="DNAPol_HHH"/>
</dbReference>
<dbReference type="NCBIfam" id="TIGR00594">
    <property type="entry name" value="polc"/>
    <property type="match status" value="1"/>
</dbReference>
<reference evidence="11" key="1">
    <citation type="submission" date="2020-05" db="EMBL/GenBank/DDBJ databases">
        <authorList>
            <person name="Chiriac C."/>
            <person name="Salcher M."/>
            <person name="Ghai R."/>
            <person name="Kavagutti S V."/>
        </authorList>
    </citation>
    <scope>NUCLEOTIDE SEQUENCE</scope>
</reference>
<feature type="domain" description="Polymerase/histidinol phosphatase N-terminal" evidence="10">
    <location>
        <begin position="4"/>
        <end position="71"/>
    </location>
</feature>
<dbReference type="GO" id="GO:0003887">
    <property type="term" value="F:DNA-directed DNA polymerase activity"/>
    <property type="evidence" value="ECO:0007669"/>
    <property type="project" value="UniProtKB-KW"/>
</dbReference>
<keyword evidence="6" id="KW-0227">DNA damage</keyword>